<evidence type="ECO:0000256" key="1">
    <source>
        <dbReference type="SAM" id="MobiDB-lite"/>
    </source>
</evidence>
<dbReference type="Proteomes" id="UP000472335">
    <property type="component" value="Unassembled WGS sequence"/>
</dbReference>
<evidence type="ECO:0008006" key="5">
    <source>
        <dbReference type="Google" id="ProtNLM"/>
    </source>
</evidence>
<feature type="transmembrane region" description="Helical" evidence="2">
    <location>
        <begin position="241"/>
        <end position="262"/>
    </location>
</feature>
<proteinExistence type="predicted"/>
<dbReference type="EMBL" id="JAAKZY010000056">
    <property type="protein sequence ID" value="NGO09703.1"/>
    <property type="molecule type" value="Genomic_DNA"/>
</dbReference>
<keyword evidence="2" id="KW-0472">Membrane</keyword>
<sequence>MPLLRRPRAREASQPSAEGAQPMRRTVRALSATALAAAVLGTTAPATTANEEPVEESVTGPATVPVEEPTTDAAGIPVEEPTTDPAGIPIGEPEEPVEEPAAGPVAEVSPRTVAPGGTVTVSVSCDAIDGHAPETIDATSQAFEHGTVKLHRVAGHDKSGAGAAYSGTARIAPAANFKDGGPDKVGPTSEWAVDGTCPAPPGAEEQEWSATFTVALDGSRHPVVPHGVRAGEGGTFTDSPAALAAGGVLIAGALAAAVHRLLRRGSSANR</sequence>
<protein>
    <recommendedName>
        <fullName evidence="5">Secreted protein</fullName>
    </recommendedName>
</protein>
<accession>A0A6G4V786</accession>
<dbReference type="AlphaFoldDB" id="A0A6G4V786"/>
<evidence type="ECO:0000256" key="2">
    <source>
        <dbReference type="SAM" id="Phobius"/>
    </source>
</evidence>
<keyword evidence="2" id="KW-0812">Transmembrane</keyword>
<organism evidence="3 4">
    <name type="scientific">Streptomyces scabichelini</name>
    <dbReference type="NCBI Taxonomy" id="2711217"/>
    <lineage>
        <taxon>Bacteria</taxon>
        <taxon>Bacillati</taxon>
        <taxon>Actinomycetota</taxon>
        <taxon>Actinomycetes</taxon>
        <taxon>Kitasatosporales</taxon>
        <taxon>Streptomycetaceae</taxon>
        <taxon>Streptomyces</taxon>
    </lineage>
</organism>
<name>A0A6G4V786_9ACTN</name>
<gene>
    <name evidence="3" type="ORF">G5C60_19375</name>
</gene>
<reference evidence="3 4" key="1">
    <citation type="submission" date="2020-02" db="EMBL/GenBank/DDBJ databases">
        <title>Whole-genome analyses of novel actinobacteria.</title>
        <authorList>
            <person name="Sahin N."/>
            <person name="Gencbay T."/>
        </authorList>
    </citation>
    <scope>NUCLEOTIDE SEQUENCE [LARGE SCALE GENOMIC DNA]</scope>
    <source>
        <strain evidence="3 4">HC44</strain>
    </source>
</reference>
<evidence type="ECO:0000313" key="3">
    <source>
        <dbReference type="EMBL" id="NGO09703.1"/>
    </source>
</evidence>
<feature type="compositionally biased region" description="Low complexity" evidence="1">
    <location>
        <begin position="99"/>
        <end position="108"/>
    </location>
</feature>
<comment type="caution">
    <text evidence="3">The sequence shown here is derived from an EMBL/GenBank/DDBJ whole genome shotgun (WGS) entry which is preliminary data.</text>
</comment>
<keyword evidence="4" id="KW-1185">Reference proteome</keyword>
<feature type="region of interest" description="Disordered" evidence="1">
    <location>
        <begin position="43"/>
        <end position="116"/>
    </location>
</feature>
<evidence type="ECO:0000313" key="4">
    <source>
        <dbReference type="Proteomes" id="UP000472335"/>
    </source>
</evidence>
<feature type="region of interest" description="Disordered" evidence="1">
    <location>
        <begin position="1"/>
        <end position="24"/>
    </location>
</feature>
<keyword evidence="2" id="KW-1133">Transmembrane helix</keyword>